<evidence type="ECO:0000313" key="2">
    <source>
        <dbReference type="Proteomes" id="UP000712570"/>
    </source>
</evidence>
<proteinExistence type="predicted"/>
<protein>
    <submittedName>
        <fullName evidence="1">Uncharacterized protein</fullName>
    </submittedName>
</protein>
<dbReference type="RefSeq" id="WP_166826255.1">
    <property type="nucleotide sequence ID" value="NZ_JAAOLX010000005.1"/>
</dbReference>
<reference evidence="1 2" key="1">
    <citation type="submission" date="2020-03" db="EMBL/GenBank/DDBJ databases">
        <title>Draft genome sequence of environmentally isolated violet-colored cultures.</title>
        <authorList>
            <person name="Wilson H.S."/>
        </authorList>
    </citation>
    <scope>NUCLEOTIDE SEQUENCE [LARGE SCALE GENOMIC DNA]</scope>
    <source>
        <strain evidence="1 2">HSC-16F04</strain>
    </source>
</reference>
<sequence>MFLLKKLKSAFIKKYSDKNVAYPGDYHRTFIEARERTINFGLEVDSISFKKQTFLSDMESASKLAQVLSEFFIENNIRADDVAGQCWRINIFIKNFLEEHFGVPLVLTIGYIEDYPNFDYYKMTEAEIATLLNSPMGHNGNCAANLHVWLTLPSMEILDVSFMTSFGKVNNKPELIGTVVYGPPEKLSTPNFNYKPMVLGEHFINRVGLNNAFIIIDSIQE</sequence>
<dbReference type="Proteomes" id="UP000712570">
    <property type="component" value="Unassembled WGS sequence"/>
</dbReference>
<keyword evidence="2" id="KW-1185">Reference proteome</keyword>
<comment type="caution">
    <text evidence="1">The sequence shown here is derived from an EMBL/GenBank/DDBJ whole genome shotgun (WGS) entry which is preliminary data.</text>
</comment>
<dbReference type="EMBL" id="JAAOLX010000005">
    <property type="protein sequence ID" value="NHQ86813.1"/>
    <property type="molecule type" value="Genomic_DNA"/>
</dbReference>
<accession>A0ABX0KQE9</accession>
<evidence type="ECO:0000313" key="1">
    <source>
        <dbReference type="EMBL" id="NHQ86813.1"/>
    </source>
</evidence>
<gene>
    <name evidence="1" type="ORF">HA050_11855</name>
</gene>
<organism evidence="1 2">
    <name type="scientific">Iodobacter violaceini</name>
    <dbReference type="NCBI Taxonomy" id="3044271"/>
    <lineage>
        <taxon>Bacteria</taxon>
        <taxon>Pseudomonadati</taxon>
        <taxon>Pseudomonadota</taxon>
        <taxon>Betaproteobacteria</taxon>
        <taxon>Neisseriales</taxon>
        <taxon>Chitinibacteraceae</taxon>
        <taxon>Iodobacter</taxon>
    </lineage>
</organism>
<name>A0ABX0KQE9_9NEIS</name>